<feature type="transmembrane region" description="Helical" evidence="7">
    <location>
        <begin position="171"/>
        <end position="190"/>
    </location>
</feature>
<evidence type="ECO:0000256" key="5">
    <source>
        <dbReference type="ARBA" id="ARBA00023136"/>
    </source>
</evidence>
<feature type="compositionally biased region" description="Basic and acidic residues" evidence="6">
    <location>
        <begin position="363"/>
        <end position="378"/>
    </location>
</feature>
<dbReference type="RefSeq" id="WP_081971726.1">
    <property type="nucleotide sequence ID" value="NZ_CP073767.1"/>
</dbReference>
<dbReference type="Pfam" id="PF02653">
    <property type="entry name" value="BPD_transp_2"/>
    <property type="match status" value="1"/>
</dbReference>
<dbReference type="InterPro" id="IPR001851">
    <property type="entry name" value="ABC_transp_permease"/>
</dbReference>
<dbReference type="PANTHER" id="PTHR30482:SF5">
    <property type="entry name" value="ABC TRANSPORTER PERMEASE PROTEIN"/>
    <property type="match status" value="1"/>
</dbReference>
<evidence type="ECO:0000256" key="4">
    <source>
        <dbReference type="ARBA" id="ARBA00022989"/>
    </source>
</evidence>
<accession>A0A9Q9I8C9</accession>
<evidence type="ECO:0000256" key="1">
    <source>
        <dbReference type="ARBA" id="ARBA00004651"/>
    </source>
</evidence>
<keyword evidence="4 7" id="KW-1133">Transmembrane helix</keyword>
<name>A0A9Q9I8C9_9ACTN</name>
<evidence type="ECO:0000256" key="2">
    <source>
        <dbReference type="ARBA" id="ARBA00022475"/>
    </source>
</evidence>
<dbReference type="GO" id="GO:0015658">
    <property type="term" value="F:branched-chain amino acid transmembrane transporter activity"/>
    <property type="evidence" value="ECO:0007669"/>
    <property type="project" value="InterPro"/>
</dbReference>
<comment type="subcellular location">
    <subcellularLocation>
        <location evidence="1">Cell membrane</location>
        <topology evidence="1">Multi-pass membrane protein</topology>
    </subcellularLocation>
</comment>
<reference evidence="8" key="1">
    <citation type="submission" date="2021-04" db="EMBL/GenBank/DDBJ databases">
        <title>Dactylosporangium aurantiacum NRRL B-8018 full assembly.</title>
        <authorList>
            <person name="Hartkoorn R.C."/>
            <person name="Beaudoing E."/>
            <person name="Hot D."/>
        </authorList>
    </citation>
    <scope>NUCLEOTIDE SEQUENCE</scope>
    <source>
        <strain evidence="8">NRRL B-8018</strain>
    </source>
</reference>
<evidence type="ECO:0000313" key="8">
    <source>
        <dbReference type="EMBL" id="UWZ51227.1"/>
    </source>
</evidence>
<proteinExistence type="predicted"/>
<feature type="transmembrane region" description="Helical" evidence="7">
    <location>
        <begin position="7"/>
        <end position="24"/>
    </location>
</feature>
<feature type="transmembrane region" description="Helical" evidence="7">
    <location>
        <begin position="91"/>
        <end position="110"/>
    </location>
</feature>
<dbReference type="OrthoDB" id="9814461at2"/>
<dbReference type="AlphaFoldDB" id="A0A9Q9I8C9"/>
<keyword evidence="3 7" id="KW-0812">Transmembrane</keyword>
<organism evidence="8 9">
    <name type="scientific">Dactylosporangium aurantiacum</name>
    <dbReference type="NCBI Taxonomy" id="35754"/>
    <lineage>
        <taxon>Bacteria</taxon>
        <taxon>Bacillati</taxon>
        <taxon>Actinomycetota</taxon>
        <taxon>Actinomycetes</taxon>
        <taxon>Micromonosporales</taxon>
        <taxon>Micromonosporaceae</taxon>
        <taxon>Dactylosporangium</taxon>
    </lineage>
</organism>
<feature type="transmembrane region" description="Helical" evidence="7">
    <location>
        <begin position="61"/>
        <end position="79"/>
    </location>
</feature>
<dbReference type="Proteomes" id="UP001058003">
    <property type="component" value="Chromosome"/>
</dbReference>
<keyword evidence="5 7" id="KW-0472">Membrane</keyword>
<keyword evidence="2" id="KW-1003">Cell membrane</keyword>
<feature type="compositionally biased region" description="Basic residues" evidence="6">
    <location>
        <begin position="351"/>
        <end position="362"/>
    </location>
</feature>
<feature type="transmembrane region" description="Helical" evidence="7">
    <location>
        <begin position="221"/>
        <end position="244"/>
    </location>
</feature>
<evidence type="ECO:0000256" key="3">
    <source>
        <dbReference type="ARBA" id="ARBA00022692"/>
    </source>
</evidence>
<sequence>MSDRIRATAGWVAIGLAVLVPPYYLDEFWLRLGFSVAAAGIGAIGLTLLTGTAGQLSLAHAFFLGVGAVTYCVLAAPAGGERLGLGLPTPVAAVAGAVLAGLAGLAFSPIAARLRHIYLGIASIALVLIGQHVLNVAAPLTGGFNGRRTPGLVDETVTVVAQVPFGVYEKLWYIGGTTLVLAAVFARNLVAGRVGRALVLVRDSEPAAAAVGIPVQSYKALAFVLSSMYAGLAGVLYAVAIGSVAPQSFALDVSVLYLVMIVIGGLGSVGGAVAGAAVVTALPVLLQEYAADLPFLAEPGSGGVTASHAARYAFGIAVIAVVLVRARGLNGLRFRQTPLGSIHEPSAPPAGRRRHGDHRRHPERVQRESQHTELRPDR</sequence>
<evidence type="ECO:0000256" key="6">
    <source>
        <dbReference type="SAM" id="MobiDB-lite"/>
    </source>
</evidence>
<dbReference type="CDD" id="cd06581">
    <property type="entry name" value="TM_PBP1_LivM_like"/>
    <property type="match status" value="1"/>
</dbReference>
<dbReference type="KEGG" id="daur:Daura_31265"/>
<feature type="region of interest" description="Disordered" evidence="6">
    <location>
        <begin position="340"/>
        <end position="378"/>
    </location>
</feature>
<evidence type="ECO:0000313" key="9">
    <source>
        <dbReference type="Proteomes" id="UP001058003"/>
    </source>
</evidence>
<dbReference type="GO" id="GO:0005886">
    <property type="term" value="C:plasma membrane"/>
    <property type="evidence" value="ECO:0007669"/>
    <property type="project" value="UniProtKB-SubCell"/>
</dbReference>
<gene>
    <name evidence="8" type="ORF">Daura_31265</name>
</gene>
<dbReference type="InterPro" id="IPR043428">
    <property type="entry name" value="LivM-like"/>
</dbReference>
<dbReference type="EMBL" id="CP073767">
    <property type="protein sequence ID" value="UWZ51227.1"/>
    <property type="molecule type" value="Genomic_DNA"/>
</dbReference>
<dbReference type="PANTHER" id="PTHR30482">
    <property type="entry name" value="HIGH-AFFINITY BRANCHED-CHAIN AMINO ACID TRANSPORT SYSTEM PERMEASE"/>
    <property type="match status" value="1"/>
</dbReference>
<feature type="transmembrane region" description="Helical" evidence="7">
    <location>
        <begin position="30"/>
        <end position="49"/>
    </location>
</feature>
<feature type="transmembrane region" description="Helical" evidence="7">
    <location>
        <begin position="256"/>
        <end position="286"/>
    </location>
</feature>
<protein>
    <submittedName>
        <fullName evidence="8">Branched-chain amino acid ABC transporter permease</fullName>
    </submittedName>
</protein>
<evidence type="ECO:0000256" key="7">
    <source>
        <dbReference type="SAM" id="Phobius"/>
    </source>
</evidence>
<keyword evidence="9" id="KW-1185">Reference proteome</keyword>
<feature type="transmembrane region" description="Helical" evidence="7">
    <location>
        <begin position="117"/>
        <end position="138"/>
    </location>
</feature>